<dbReference type="EMBL" id="CAAALY010104011">
    <property type="protein sequence ID" value="VEL29531.1"/>
    <property type="molecule type" value="Genomic_DNA"/>
</dbReference>
<proteinExistence type="predicted"/>
<gene>
    <name evidence="1" type="ORF">PXEA_LOCUS22971</name>
</gene>
<accession>A0A3S5C1N0</accession>
<organism evidence="1 2">
    <name type="scientific">Protopolystoma xenopodis</name>
    <dbReference type="NCBI Taxonomy" id="117903"/>
    <lineage>
        <taxon>Eukaryota</taxon>
        <taxon>Metazoa</taxon>
        <taxon>Spiralia</taxon>
        <taxon>Lophotrochozoa</taxon>
        <taxon>Platyhelminthes</taxon>
        <taxon>Monogenea</taxon>
        <taxon>Polyopisthocotylea</taxon>
        <taxon>Polystomatidea</taxon>
        <taxon>Polystomatidae</taxon>
        <taxon>Protopolystoma</taxon>
    </lineage>
</organism>
<protein>
    <submittedName>
        <fullName evidence="1">Uncharacterized protein</fullName>
    </submittedName>
</protein>
<evidence type="ECO:0000313" key="1">
    <source>
        <dbReference type="EMBL" id="VEL29531.1"/>
    </source>
</evidence>
<reference evidence="1" key="1">
    <citation type="submission" date="2018-11" db="EMBL/GenBank/DDBJ databases">
        <authorList>
            <consortium name="Pathogen Informatics"/>
        </authorList>
    </citation>
    <scope>NUCLEOTIDE SEQUENCE</scope>
</reference>
<sequence>MAARESPTVKSGLNKSTAFGVQYISGQFEAIEESTFRRGDFICFSSRQDSKKFASSNETAAISD</sequence>
<keyword evidence="2" id="KW-1185">Reference proteome</keyword>
<dbReference type="Proteomes" id="UP000784294">
    <property type="component" value="Unassembled WGS sequence"/>
</dbReference>
<evidence type="ECO:0000313" key="2">
    <source>
        <dbReference type="Proteomes" id="UP000784294"/>
    </source>
</evidence>
<dbReference type="AlphaFoldDB" id="A0A3S5C1N0"/>
<comment type="caution">
    <text evidence="1">The sequence shown here is derived from an EMBL/GenBank/DDBJ whole genome shotgun (WGS) entry which is preliminary data.</text>
</comment>
<name>A0A3S5C1N0_9PLAT</name>